<dbReference type="EMBL" id="CP028519">
    <property type="protein sequence ID" value="AVY95586.1"/>
    <property type="molecule type" value="Genomic_DNA"/>
</dbReference>
<reference evidence="3 4" key="1">
    <citation type="submission" date="2018-04" db="EMBL/GenBank/DDBJ databases">
        <title>Denitrifier Microvirgula.</title>
        <authorList>
            <person name="Anderson E."/>
            <person name="Jang J."/>
            <person name="Ishii S."/>
        </authorList>
    </citation>
    <scope>NUCLEOTIDE SEQUENCE [LARGE SCALE GENOMIC DNA]</scope>
    <source>
        <strain evidence="3 4">BE2.4</strain>
    </source>
</reference>
<dbReference type="PRINTS" id="PR01438">
    <property type="entry name" value="UNVRSLSTRESS"/>
</dbReference>
<dbReference type="SUPFAM" id="SSF52402">
    <property type="entry name" value="Adenine nucleotide alpha hydrolases-like"/>
    <property type="match status" value="1"/>
</dbReference>
<evidence type="ECO:0000313" key="3">
    <source>
        <dbReference type="EMBL" id="AVY95586.1"/>
    </source>
</evidence>
<dbReference type="PANTHER" id="PTHR46268">
    <property type="entry name" value="STRESS RESPONSE PROTEIN NHAX"/>
    <property type="match status" value="1"/>
</dbReference>
<feature type="domain" description="UspA" evidence="2">
    <location>
        <begin position="1"/>
        <end position="146"/>
    </location>
</feature>
<sequence length="156" mass="16962">MYTRILVPIDGSSTAERGLDAAMDLAARLDATIRIVHIVDPHVTVVGLDGMTETINDFVAQLIEEGKQLLDDAKQKVTARGLKVEAYLYNHVHHTVAATIVEEARAWPADMIVIGSHGRRGVSRAVLGSDADKIACTSPVPVLMVRDTSIDQHTER</sequence>
<protein>
    <submittedName>
        <fullName evidence="3">Universal stress protein</fullName>
    </submittedName>
</protein>
<dbReference type="OrthoDB" id="8547832at2"/>
<dbReference type="AlphaFoldDB" id="A0A2S0PDY3"/>
<dbReference type="InterPro" id="IPR014729">
    <property type="entry name" value="Rossmann-like_a/b/a_fold"/>
</dbReference>
<dbReference type="Proteomes" id="UP000244173">
    <property type="component" value="Chromosome"/>
</dbReference>
<name>A0A2S0PDY3_9NEIS</name>
<dbReference type="Pfam" id="PF00582">
    <property type="entry name" value="Usp"/>
    <property type="match status" value="1"/>
</dbReference>
<organism evidence="3 4">
    <name type="scientific">Microvirgula aerodenitrificans</name>
    <dbReference type="NCBI Taxonomy" id="57480"/>
    <lineage>
        <taxon>Bacteria</taxon>
        <taxon>Pseudomonadati</taxon>
        <taxon>Pseudomonadota</taxon>
        <taxon>Betaproteobacteria</taxon>
        <taxon>Neisseriales</taxon>
        <taxon>Aquaspirillaceae</taxon>
        <taxon>Microvirgula</taxon>
    </lineage>
</organism>
<dbReference type="KEGG" id="maer:DAI18_17205"/>
<keyword evidence="4" id="KW-1185">Reference proteome</keyword>
<dbReference type="InterPro" id="IPR006015">
    <property type="entry name" value="Universal_stress_UspA"/>
</dbReference>
<dbReference type="RefSeq" id="WP_036385783.1">
    <property type="nucleotide sequence ID" value="NZ_CP028519.1"/>
</dbReference>
<evidence type="ECO:0000259" key="2">
    <source>
        <dbReference type="Pfam" id="PF00582"/>
    </source>
</evidence>
<accession>A0A2S0PDY3</accession>
<dbReference type="PANTHER" id="PTHR46268:SF6">
    <property type="entry name" value="UNIVERSAL STRESS PROTEIN UP12"/>
    <property type="match status" value="1"/>
</dbReference>
<proteinExistence type="inferred from homology"/>
<comment type="similarity">
    <text evidence="1">Belongs to the universal stress protein A family.</text>
</comment>
<dbReference type="STRING" id="1122240.GCA_000620105_01937"/>
<dbReference type="Gene3D" id="3.40.50.620">
    <property type="entry name" value="HUPs"/>
    <property type="match status" value="1"/>
</dbReference>
<dbReference type="CDD" id="cd00293">
    <property type="entry name" value="USP-like"/>
    <property type="match status" value="1"/>
</dbReference>
<evidence type="ECO:0000313" key="4">
    <source>
        <dbReference type="Proteomes" id="UP000244173"/>
    </source>
</evidence>
<evidence type="ECO:0000256" key="1">
    <source>
        <dbReference type="ARBA" id="ARBA00008791"/>
    </source>
</evidence>
<gene>
    <name evidence="3" type="ORF">DAI18_17205</name>
</gene>
<dbReference type="InterPro" id="IPR006016">
    <property type="entry name" value="UspA"/>
</dbReference>